<dbReference type="Ensembl" id="ENSHHUT00000047405.1">
    <property type="protein sequence ID" value="ENSHHUP00000045715.1"/>
    <property type="gene ID" value="ENSHHUG00000027870.1"/>
</dbReference>
<evidence type="ECO:0000256" key="4">
    <source>
        <dbReference type="ARBA" id="ARBA00023136"/>
    </source>
</evidence>
<dbReference type="CDD" id="cd07042">
    <property type="entry name" value="STAS_SulP_like_sulfate_transporter"/>
    <property type="match status" value="1"/>
</dbReference>
<evidence type="ECO:0000256" key="1">
    <source>
        <dbReference type="ARBA" id="ARBA00004141"/>
    </source>
</evidence>
<dbReference type="SUPFAM" id="SSF52091">
    <property type="entry name" value="SpoIIaa-like"/>
    <property type="match status" value="1"/>
</dbReference>
<dbReference type="GO" id="GO:0016020">
    <property type="term" value="C:membrane"/>
    <property type="evidence" value="ECO:0007669"/>
    <property type="project" value="UniProtKB-SubCell"/>
</dbReference>
<feature type="transmembrane region" description="Helical" evidence="5">
    <location>
        <begin position="403"/>
        <end position="423"/>
    </location>
</feature>
<keyword evidence="2 5" id="KW-0812">Transmembrane</keyword>
<feature type="transmembrane region" description="Helical" evidence="5">
    <location>
        <begin position="166"/>
        <end position="193"/>
    </location>
</feature>
<evidence type="ECO:0000256" key="2">
    <source>
        <dbReference type="ARBA" id="ARBA00022692"/>
    </source>
</evidence>
<evidence type="ECO:0000256" key="3">
    <source>
        <dbReference type="ARBA" id="ARBA00022989"/>
    </source>
</evidence>
<dbReference type="PANTHER" id="PTHR11814">
    <property type="entry name" value="SULFATE TRANSPORTER"/>
    <property type="match status" value="1"/>
</dbReference>
<keyword evidence="4 5" id="KW-0472">Membrane</keyword>
<feature type="transmembrane region" description="Helical" evidence="5">
    <location>
        <begin position="467"/>
        <end position="492"/>
    </location>
</feature>
<feature type="domain" description="STAS" evidence="6">
    <location>
        <begin position="516"/>
        <end position="722"/>
    </location>
</feature>
<dbReference type="Gene3D" id="3.30.750.24">
    <property type="entry name" value="STAS domain"/>
    <property type="match status" value="1"/>
</dbReference>
<accession>A0A4W5N851</accession>
<dbReference type="AlphaFoldDB" id="A0A4W5N851"/>
<dbReference type="Pfam" id="PF01740">
    <property type="entry name" value="STAS"/>
    <property type="match status" value="1"/>
</dbReference>
<name>A0A4W5N851_9TELE</name>
<dbReference type="GeneTree" id="ENSGT01150000286960"/>
<dbReference type="InterPro" id="IPR002645">
    <property type="entry name" value="STAS_dom"/>
</dbReference>
<protein>
    <submittedName>
        <fullName evidence="7">Solute carrier family 26 member 9</fullName>
    </submittedName>
</protein>
<feature type="transmembrane region" description="Helical" evidence="5">
    <location>
        <begin position="200"/>
        <end position="218"/>
    </location>
</feature>
<dbReference type="InterPro" id="IPR001902">
    <property type="entry name" value="SLC26A/SulP_fam"/>
</dbReference>
<dbReference type="Proteomes" id="UP000314982">
    <property type="component" value="Unassembled WGS sequence"/>
</dbReference>
<dbReference type="InterPro" id="IPR036513">
    <property type="entry name" value="STAS_dom_sf"/>
</dbReference>
<proteinExistence type="predicted"/>
<evidence type="ECO:0000259" key="6">
    <source>
        <dbReference type="PROSITE" id="PS50801"/>
    </source>
</evidence>
<keyword evidence="3 5" id="KW-1133">Transmembrane helix</keyword>
<evidence type="ECO:0000256" key="5">
    <source>
        <dbReference type="SAM" id="Phobius"/>
    </source>
</evidence>
<dbReference type="NCBIfam" id="TIGR00815">
    <property type="entry name" value="sulP"/>
    <property type="match status" value="1"/>
</dbReference>
<dbReference type="InterPro" id="IPR011547">
    <property type="entry name" value="SLC26A/SulP_dom"/>
</dbReference>
<evidence type="ECO:0000313" key="7">
    <source>
        <dbReference type="Ensembl" id="ENSHHUP00000045715.1"/>
    </source>
</evidence>
<comment type="subcellular location">
    <subcellularLocation>
        <location evidence="1">Membrane</location>
        <topology evidence="1">Multi-pass membrane protein</topology>
    </subcellularLocation>
</comment>
<reference evidence="7" key="3">
    <citation type="submission" date="2025-09" db="UniProtKB">
        <authorList>
            <consortium name="Ensembl"/>
        </authorList>
    </citation>
    <scope>IDENTIFICATION</scope>
</reference>
<keyword evidence="8" id="KW-1185">Reference proteome</keyword>
<reference evidence="8" key="1">
    <citation type="submission" date="2018-06" db="EMBL/GenBank/DDBJ databases">
        <title>Genome assembly of Danube salmon.</title>
        <authorList>
            <person name="Macqueen D.J."/>
            <person name="Gundappa M.K."/>
        </authorList>
    </citation>
    <scope>NUCLEOTIDE SEQUENCE [LARGE SCALE GENOMIC DNA]</scope>
</reference>
<reference evidence="7" key="2">
    <citation type="submission" date="2025-08" db="UniProtKB">
        <authorList>
            <consortium name="Ensembl"/>
        </authorList>
    </citation>
    <scope>IDENTIFICATION</scope>
</reference>
<dbReference type="PROSITE" id="PS50801">
    <property type="entry name" value="STAS"/>
    <property type="match status" value="1"/>
</dbReference>
<feature type="transmembrane region" description="Helical" evidence="5">
    <location>
        <begin position="274"/>
        <end position="293"/>
    </location>
</feature>
<dbReference type="Pfam" id="PF00916">
    <property type="entry name" value="Sulfate_transp"/>
    <property type="match status" value="1"/>
</dbReference>
<feature type="transmembrane region" description="Helical" evidence="5">
    <location>
        <begin position="327"/>
        <end position="345"/>
    </location>
</feature>
<dbReference type="STRING" id="62062.ENSHHUP00000045715"/>
<feature type="transmembrane region" description="Helical" evidence="5">
    <location>
        <begin position="366"/>
        <end position="391"/>
    </location>
</feature>
<feature type="transmembrane region" description="Helical" evidence="5">
    <location>
        <begin position="238"/>
        <end position="262"/>
    </location>
</feature>
<feature type="transmembrane region" description="Helical" evidence="5">
    <location>
        <begin position="117"/>
        <end position="137"/>
    </location>
</feature>
<dbReference type="GO" id="GO:0055085">
    <property type="term" value="P:transmembrane transport"/>
    <property type="evidence" value="ECO:0007669"/>
    <property type="project" value="InterPro"/>
</dbReference>
<organism evidence="7 8">
    <name type="scientific">Hucho hucho</name>
    <name type="common">huchen</name>
    <dbReference type="NCBI Taxonomy" id="62062"/>
    <lineage>
        <taxon>Eukaryota</taxon>
        <taxon>Metazoa</taxon>
        <taxon>Chordata</taxon>
        <taxon>Craniata</taxon>
        <taxon>Vertebrata</taxon>
        <taxon>Euteleostomi</taxon>
        <taxon>Actinopterygii</taxon>
        <taxon>Neopterygii</taxon>
        <taxon>Teleostei</taxon>
        <taxon>Protacanthopterygii</taxon>
        <taxon>Salmoniformes</taxon>
        <taxon>Salmonidae</taxon>
        <taxon>Salmoninae</taxon>
        <taxon>Hucho</taxon>
    </lineage>
</organism>
<evidence type="ECO:0000313" key="8">
    <source>
        <dbReference type="Proteomes" id="UP000314982"/>
    </source>
</evidence>
<sequence length="743" mass="82420">MQQERPRYVINRSAYSLPDFDVEFDKKKRAFPIGEKVKKCFRYSIYVLHLPILSWLPKYKVKENLLCDVISGVSAGTIQVPQGMAFALLANLPPVNGLYSSFFPLIPYFFMGTAHQMVPGTFAVLSIMVGMVCLSLAPESDFSHFNATLNATVVDEDRMNEVRLGISGTLACLTAIIQMGLGLMQFGFVAIYLSESFVRGFMTAAGLQILISVLKYIFGIKVPPYSGPLATIYTLKDIFYGLPATNIASLVFALVSSVVLITVKELSARYRHKLPFPIPMEIIVVVVATAISGPLDLPEKYHMDIVGEIPLGFPAPILPTVIQWDDMLSTAFSLAIVGYVINLAMGRTLAAKHGYDVDPNQMETPFCSIFFINFLGSFFKIHVICCALSVTLAVDNAGGTSQFASLCVMLVVMVTMLALGAFLKPLPKSVLGALIAINLKNTLLQLSDPYYLWKKSKLDCCVWVVSFLATFFLSLPYGVAIGVSFSILVVIFQTQFRNGSEMAQIMDTDLYKNPKIYSKVVKHQGVKIVNYCSPLYFANAEIFRQKVIKKTGLDPSKLLLARKKFLKKQQKEAQRSRGVRSKGIHTISQLELQNDFDIGDSNPYPPPPSPTSYVNFHCSDIELGEQPPDPDQPSSSPVTLDSQPRPFHTLILDLAGVCFIDLMGIKVLIKMNSSYEMLGIKLYLANVQAQVYEELEGGGVFEEGNIAQAHLFLSVHDAILCAQQRSRNTENSEKSRETWHHYL</sequence>